<organism evidence="5 6">
    <name type="scientific">Priestia filamentosa</name>
    <dbReference type="NCBI Taxonomy" id="1402861"/>
    <lineage>
        <taxon>Bacteria</taxon>
        <taxon>Bacillati</taxon>
        <taxon>Bacillota</taxon>
        <taxon>Bacilli</taxon>
        <taxon>Bacillales</taxon>
        <taxon>Bacillaceae</taxon>
        <taxon>Priestia</taxon>
    </lineage>
</organism>
<dbReference type="SUPFAM" id="SSF54593">
    <property type="entry name" value="Glyoxalase/Bleomycin resistance protein/Dihydroxybiphenyl dioxygenase"/>
    <property type="match status" value="1"/>
</dbReference>
<protein>
    <recommendedName>
        <fullName evidence="2">Bleomycin resistance protein</fullName>
    </recommendedName>
</protein>
<keyword evidence="3" id="KW-0046">Antibiotic resistance</keyword>
<dbReference type="InterPro" id="IPR000335">
    <property type="entry name" value="Bleomycin-R"/>
</dbReference>
<accession>A0A2S1M0M4</accession>
<dbReference type="InterPro" id="IPR037523">
    <property type="entry name" value="VOC_core"/>
</dbReference>
<keyword evidence="5" id="KW-0614">Plasmid</keyword>
<reference evidence="5 6" key="1">
    <citation type="journal article" date="2015" name="PLoS ONE">
        <title>Genome Sequence of Bacillus endophyticus and Analysis of Its Companion Mechanism in the Ketogulonigenium vulgare-Bacillus Strain Consortium.</title>
        <authorList>
            <person name="Jia N."/>
            <person name="Du J."/>
            <person name="Ding M.Z."/>
            <person name="Gao F."/>
            <person name="Yuan Y.J."/>
        </authorList>
    </citation>
    <scope>NUCLEOTIDE SEQUENCE [LARGE SCALE GENOMIC DNA]</scope>
    <source>
        <strain evidence="5 6">Hbe603</strain>
        <plasmid evidence="6">pbeh1</plasmid>
    </source>
</reference>
<comment type="similarity">
    <text evidence="1">Belongs to the bleomycin resistance protein family.</text>
</comment>
<sequence length="117" mass="13976">MITPIFRIFDIKKAKEFYINFLGFQLDWIHRYEENMPSYYQISLYDVILHLSEHHGDSSPGSSIRIKLNNIKKYHATLQKKNYPYSNPSLEKTPWDTIELTVIDPFLNKITFYEEIA</sequence>
<dbReference type="Pfam" id="PF19581">
    <property type="entry name" value="Glyoxalase_7"/>
    <property type="match status" value="1"/>
</dbReference>
<dbReference type="KEGG" id="beo:BEH_24715"/>
<accession>A0A2L1FFN4</accession>
<dbReference type="CDD" id="cd08349">
    <property type="entry name" value="BLMA_like"/>
    <property type="match status" value="1"/>
</dbReference>
<evidence type="ECO:0000313" key="5">
    <source>
        <dbReference type="EMBL" id="AWG44903.1"/>
    </source>
</evidence>
<dbReference type="EMBL" id="CP015323">
    <property type="protein sequence ID" value="AWG44903.1"/>
    <property type="molecule type" value="Genomic_DNA"/>
</dbReference>
<evidence type="ECO:0000313" key="6">
    <source>
        <dbReference type="Proteomes" id="UP000036202"/>
    </source>
</evidence>
<dbReference type="GO" id="GO:0046677">
    <property type="term" value="P:response to antibiotic"/>
    <property type="evidence" value="ECO:0007669"/>
    <property type="project" value="UniProtKB-KW"/>
</dbReference>
<dbReference type="OrthoDB" id="9803104at2"/>
<dbReference type="RefSeq" id="WP_046218221.1">
    <property type="nucleotide sequence ID" value="NZ_CP015323.1"/>
</dbReference>
<proteinExistence type="inferred from homology"/>
<dbReference type="Proteomes" id="UP000036202">
    <property type="component" value="Plasmid pbeh1"/>
</dbReference>
<evidence type="ECO:0000259" key="4">
    <source>
        <dbReference type="PROSITE" id="PS51819"/>
    </source>
</evidence>
<dbReference type="InterPro" id="IPR029068">
    <property type="entry name" value="Glyas_Bleomycin-R_OHBP_Dase"/>
</dbReference>
<evidence type="ECO:0000256" key="3">
    <source>
        <dbReference type="ARBA" id="ARBA00023251"/>
    </source>
</evidence>
<dbReference type="Gene3D" id="3.10.180.10">
    <property type="entry name" value="2,3-Dihydroxybiphenyl 1,2-Dioxygenase, domain 1"/>
    <property type="match status" value="1"/>
</dbReference>
<keyword evidence="6" id="KW-1185">Reference proteome</keyword>
<dbReference type="PROSITE" id="PS51819">
    <property type="entry name" value="VOC"/>
    <property type="match status" value="1"/>
</dbReference>
<geneLocation type="plasmid" evidence="6">
    <name>pbeh1</name>
</geneLocation>
<evidence type="ECO:0000256" key="2">
    <source>
        <dbReference type="ARBA" id="ARBA00021572"/>
    </source>
</evidence>
<name>A0A2L1FFN4_9BACI</name>
<gene>
    <name evidence="5" type="ORF">BEH_24715</name>
</gene>
<dbReference type="AlphaFoldDB" id="A0A2L1FFN4"/>
<feature type="domain" description="VOC" evidence="4">
    <location>
        <begin position="1"/>
        <end position="115"/>
    </location>
</feature>
<evidence type="ECO:0000256" key="1">
    <source>
        <dbReference type="ARBA" id="ARBA00011051"/>
    </source>
</evidence>